<sequence length="452" mass="50491">MIEFECTHCHKAIRLGDDKAGRSGRCPHCQEPVTVPGIADVEMHDKAFTTQPENAYITLPGVNDPSNSAGHRLLRFLGNLAGWFFGIVFLIFFFSTVLSYPLVSLFALAGALLVFPPIHDRLKARLQIDITPRWRTIGGVVLFFVYMTMHTNAMTEESRKRVEQKTAEAALEREKLRKEAENSFPAKKASIMTEASELLESGHAKEARDLVTPYKSVVDPDFVALVTKVEAKAQAIENEAKKKDLLNALSNLQNGKATEKAAIYDQLSSIEPANQEYRSKASTYKAQAEAEAAKLKADQEAATAKAQRVAQGLAWRYLESKDEMTQKTVTKALVDSSSTLSFGFPYSGIQRATLQLRKHPRWGSDVIIQIEKGQFLCNDYDGCSVTVRFGSGKPQRFSAVGPDDNDTTYIFLQNYSSFVSQMRKVDEVVIEAKFYQEGNRAMKFATDDLNWK</sequence>
<accession>A0A8I1JIJ6</accession>
<name>A0A8I1JIJ6_PSEPU</name>
<evidence type="ECO:0000256" key="1">
    <source>
        <dbReference type="SAM" id="Phobius"/>
    </source>
</evidence>
<feature type="transmembrane region" description="Helical" evidence="1">
    <location>
        <begin position="130"/>
        <end position="149"/>
    </location>
</feature>
<dbReference type="Proteomes" id="UP000637061">
    <property type="component" value="Unassembled WGS sequence"/>
</dbReference>
<dbReference type="AlphaFoldDB" id="A0A8I1JIJ6"/>
<gene>
    <name evidence="2" type="ORF">JEU22_01605</name>
</gene>
<proteinExistence type="predicted"/>
<organism evidence="2 3">
    <name type="scientific">Pseudomonas putida</name>
    <name type="common">Arthrobacter siderocapsulatus</name>
    <dbReference type="NCBI Taxonomy" id="303"/>
    <lineage>
        <taxon>Bacteria</taxon>
        <taxon>Pseudomonadati</taxon>
        <taxon>Pseudomonadota</taxon>
        <taxon>Gammaproteobacteria</taxon>
        <taxon>Pseudomonadales</taxon>
        <taxon>Pseudomonadaceae</taxon>
        <taxon>Pseudomonas</taxon>
    </lineage>
</organism>
<comment type="caution">
    <text evidence="2">The sequence shown here is derived from an EMBL/GenBank/DDBJ whole genome shotgun (WGS) entry which is preliminary data.</text>
</comment>
<protein>
    <submittedName>
        <fullName evidence="2">Uncharacterized protein</fullName>
    </submittedName>
</protein>
<reference evidence="2" key="1">
    <citation type="submission" date="2020-12" db="EMBL/GenBank/DDBJ databases">
        <title>Enhanced detection system for hospital associated transmission using whole genome sequencing surveillance.</title>
        <authorList>
            <person name="Harrison L.H."/>
            <person name="Van Tyne D."/>
            <person name="Marsh J.W."/>
            <person name="Griffith M.P."/>
            <person name="Snyder D.J."/>
            <person name="Cooper V.S."/>
            <person name="Mustapha M."/>
        </authorList>
    </citation>
    <scope>NUCLEOTIDE SEQUENCE</scope>
    <source>
        <strain evidence="2">PSB00042</strain>
    </source>
</reference>
<dbReference type="RefSeq" id="WP_198746207.1">
    <property type="nucleotide sequence ID" value="NZ_JAEHTE010000001.1"/>
</dbReference>
<feature type="transmembrane region" description="Helical" evidence="1">
    <location>
        <begin position="76"/>
        <end position="94"/>
    </location>
</feature>
<dbReference type="EMBL" id="JAEHTE010000001">
    <property type="protein sequence ID" value="MBI6882594.1"/>
    <property type="molecule type" value="Genomic_DNA"/>
</dbReference>
<feature type="transmembrane region" description="Helical" evidence="1">
    <location>
        <begin position="100"/>
        <end position="118"/>
    </location>
</feature>
<keyword evidence="1" id="KW-1133">Transmembrane helix</keyword>
<keyword evidence="1" id="KW-0472">Membrane</keyword>
<evidence type="ECO:0000313" key="2">
    <source>
        <dbReference type="EMBL" id="MBI6882594.1"/>
    </source>
</evidence>
<evidence type="ECO:0000313" key="3">
    <source>
        <dbReference type="Proteomes" id="UP000637061"/>
    </source>
</evidence>
<keyword evidence="1" id="KW-0812">Transmembrane</keyword>